<dbReference type="Proteomes" id="UP000887563">
    <property type="component" value="Unplaced"/>
</dbReference>
<reference evidence="2" key="1">
    <citation type="submission" date="2022-11" db="UniProtKB">
        <authorList>
            <consortium name="WormBaseParasite"/>
        </authorList>
    </citation>
    <scope>IDENTIFICATION</scope>
</reference>
<name>A0A914MS27_MELIC</name>
<sequence length="92" mass="10786">MKQNVEGEHCDRYRHGTIYFDNENPLGCQPCFCFGKSRENFWNIGQAGRGNFKNIKRGLDAFLQTILVTNRKIRYDSIFQQISVTVQFQSNF</sequence>
<protein>
    <submittedName>
        <fullName evidence="2">Uncharacterized protein</fullName>
    </submittedName>
</protein>
<proteinExistence type="predicted"/>
<dbReference type="WBParaSite" id="Minc3s02298g29322">
    <property type="protein sequence ID" value="Minc3s02298g29322"/>
    <property type="gene ID" value="Minc3s02298g29322"/>
</dbReference>
<accession>A0A914MS27</accession>
<evidence type="ECO:0000313" key="1">
    <source>
        <dbReference type="Proteomes" id="UP000887563"/>
    </source>
</evidence>
<keyword evidence="1" id="KW-1185">Reference proteome</keyword>
<dbReference type="AlphaFoldDB" id="A0A914MS27"/>
<evidence type="ECO:0000313" key="2">
    <source>
        <dbReference type="WBParaSite" id="Minc3s02298g29322"/>
    </source>
</evidence>
<dbReference type="Gene3D" id="2.170.300.10">
    <property type="entry name" value="Tie2 ligand-binding domain superfamily"/>
    <property type="match status" value="1"/>
</dbReference>
<organism evidence="1 2">
    <name type="scientific">Meloidogyne incognita</name>
    <name type="common">Southern root-knot nematode worm</name>
    <name type="synonym">Oxyuris incognita</name>
    <dbReference type="NCBI Taxonomy" id="6306"/>
    <lineage>
        <taxon>Eukaryota</taxon>
        <taxon>Metazoa</taxon>
        <taxon>Ecdysozoa</taxon>
        <taxon>Nematoda</taxon>
        <taxon>Chromadorea</taxon>
        <taxon>Rhabditida</taxon>
        <taxon>Tylenchina</taxon>
        <taxon>Tylenchomorpha</taxon>
        <taxon>Tylenchoidea</taxon>
        <taxon>Meloidogynidae</taxon>
        <taxon>Meloidogyninae</taxon>
        <taxon>Meloidogyne</taxon>
        <taxon>Meloidogyne incognita group</taxon>
    </lineage>
</organism>